<protein>
    <submittedName>
        <fullName evidence="2">DUF2953 domain-containing protein</fullName>
    </submittedName>
</protein>
<gene>
    <name evidence="2" type="ORF">PRVXH_001662</name>
</gene>
<keyword evidence="1" id="KW-0812">Transmembrane</keyword>
<evidence type="ECO:0000256" key="1">
    <source>
        <dbReference type="SAM" id="Phobius"/>
    </source>
</evidence>
<organism evidence="2">
    <name type="scientific">Proteinivorax hydrogeniformans</name>
    <dbReference type="NCBI Taxonomy" id="1826727"/>
    <lineage>
        <taxon>Bacteria</taxon>
        <taxon>Bacillati</taxon>
        <taxon>Bacillota</taxon>
        <taxon>Clostridia</taxon>
        <taxon>Eubacteriales</taxon>
        <taxon>Proteinivoracaceae</taxon>
        <taxon>Proteinivorax</taxon>
    </lineage>
</organism>
<reference evidence="2" key="2">
    <citation type="submission" date="2024-06" db="EMBL/GenBank/DDBJ databases">
        <authorList>
            <person name="Petrova K.O."/>
            <person name="Toshchakov S.V."/>
            <person name="Boltjanskaja Y.V."/>
            <person name="Kevbrin V.V."/>
        </authorList>
    </citation>
    <scope>NUCLEOTIDE SEQUENCE</scope>
    <source>
        <strain evidence="2">Z-710</strain>
    </source>
</reference>
<dbReference type="InterPro" id="IPR021338">
    <property type="entry name" value="DUF2953"/>
</dbReference>
<dbReference type="EMBL" id="CP159485">
    <property type="protein sequence ID" value="XCI27743.1"/>
    <property type="molecule type" value="Genomic_DNA"/>
</dbReference>
<feature type="transmembrane region" description="Helical" evidence="1">
    <location>
        <begin position="181"/>
        <end position="204"/>
    </location>
</feature>
<dbReference type="AlphaFoldDB" id="A0AAU8HQA6"/>
<proteinExistence type="predicted"/>
<dbReference type="Pfam" id="PF11167">
    <property type="entry name" value="DUF2953"/>
    <property type="match status" value="1"/>
</dbReference>
<reference evidence="2" key="1">
    <citation type="journal article" date="2018" name="Antonie Van Leeuwenhoek">
        <title>Proteinivorax hydrogeniformans sp. nov., an anaerobic, haloalkaliphilic bacterium fermenting proteinaceous compounds with high hydrogen production.</title>
        <authorList>
            <person name="Boltyanskaya Y."/>
            <person name="Detkova E."/>
            <person name="Pimenov N."/>
            <person name="Kevbrin V."/>
        </authorList>
    </citation>
    <scope>NUCLEOTIDE SEQUENCE</scope>
    <source>
        <strain evidence="2">Z-710</strain>
    </source>
</reference>
<accession>A0AAU8HQA6</accession>
<sequence length="232" mass="26833">MSWLRLVPLFMVTIYLIIFISPVRLHILIKHGAKEKDVVLGVRLLWGLIRYNIDIPKLVYKDKKVELEAEFEKAKKKPFFDIHKKVGLKKEVLALVLNERKNFKKISSNIMKYSKKWVRVLELEWKTTYGTTDAADTGLLYGVLWQVKITMVGVVGKVAKLGKPAISIVPKFNKTVFSTKLNCIITFPLGYIITVGIYLLFFLIKTKIKYLRGVNFVRSSNSRVNENRYGKH</sequence>
<keyword evidence="1" id="KW-1133">Transmembrane helix</keyword>
<keyword evidence="1" id="KW-0472">Membrane</keyword>
<evidence type="ECO:0000313" key="2">
    <source>
        <dbReference type="EMBL" id="XCI27743.1"/>
    </source>
</evidence>
<name>A0AAU8HQA6_9FIRM</name>
<dbReference type="RefSeq" id="WP_353892320.1">
    <property type="nucleotide sequence ID" value="NZ_CP159485.1"/>
</dbReference>
<feature type="transmembrane region" description="Helical" evidence="1">
    <location>
        <begin position="6"/>
        <end position="27"/>
    </location>
</feature>